<evidence type="ECO:0000313" key="4">
    <source>
        <dbReference type="EMBL" id="KAG9456954.1"/>
    </source>
</evidence>
<dbReference type="InterPro" id="IPR001480">
    <property type="entry name" value="Bulb-type_lectin_dom"/>
</dbReference>
<dbReference type="AlphaFoldDB" id="A0AAV7F8L1"/>
<dbReference type="SUPFAM" id="SSF51110">
    <property type="entry name" value="alpha-D-mannose-specific plant lectins"/>
    <property type="match status" value="1"/>
</dbReference>
<name>A0AAV7F8L1_ARIFI</name>
<feature type="domain" description="Bulb-type lectin" evidence="2">
    <location>
        <begin position="41"/>
        <end position="159"/>
    </location>
</feature>
<feature type="domain" description="Apple" evidence="3">
    <location>
        <begin position="357"/>
        <end position="434"/>
    </location>
</feature>
<dbReference type="PANTHER" id="PTHR32444">
    <property type="entry name" value="BULB-TYPE LECTIN DOMAIN-CONTAINING PROTEIN"/>
    <property type="match status" value="1"/>
</dbReference>
<dbReference type="CDD" id="cd00028">
    <property type="entry name" value="B_lectin"/>
    <property type="match status" value="1"/>
</dbReference>
<dbReference type="Pfam" id="PF01453">
    <property type="entry name" value="B_lectin"/>
    <property type="match status" value="1"/>
</dbReference>
<feature type="signal peptide" evidence="1">
    <location>
        <begin position="1"/>
        <end position="23"/>
    </location>
</feature>
<dbReference type="Proteomes" id="UP000825729">
    <property type="component" value="Unassembled WGS sequence"/>
</dbReference>
<organism evidence="4 5">
    <name type="scientific">Aristolochia fimbriata</name>
    <name type="common">White veined hardy Dutchman's pipe vine</name>
    <dbReference type="NCBI Taxonomy" id="158543"/>
    <lineage>
        <taxon>Eukaryota</taxon>
        <taxon>Viridiplantae</taxon>
        <taxon>Streptophyta</taxon>
        <taxon>Embryophyta</taxon>
        <taxon>Tracheophyta</taxon>
        <taxon>Spermatophyta</taxon>
        <taxon>Magnoliopsida</taxon>
        <taxon>Magnoliidae</taxon>
        <taxon>Piperales</taxon>
        <taxon>Aristolochiaceae</taxon>
        <taxon>Aristolochia</taxon>
    </lineage>
</organism>
<evidence type="ECO:0000313" key="5">
    <source>
        <dbReference type="Proteomes" id="UP000825729"/>
    </source>
</evidence>
<sequence length="435" mass="47306">MATSSIILICSLLCLSAASLSHAVVPDSQTFKYVNEGEFGDYATEYGATYRVLPIASSPFQLFFYNTTPNAYRLGLRMGTTRSESTLRWVWDANRNAPVSENATLSFGRDGNLVLANPDGRAVWSTATANKGVVGFRLLPNGNIVLHDSKGRFVWQSFDHPTDTLLVGQTLRSGGPTKLVSRTSASDPSEGPYSFVMEPTGLSLYLAVPGVKNPVSYSGDTYRITPGSPLTSVAFTSAPETDEAYAYELKLELTENKTFSAGSFFVGRPKYNATLSFLRIESDGNLKSYTFYDKVDYRAWETAFATFASDGRLSGCSLPAKCGSLGVCEEEMCVACPRPQGLLGWSKACQAPKISSCAGRFDYYRVEGVEHFLSAWNEGEGRVTVTGCRDKCSKDCKCAGFVYKQESSRCLLVPVIGTLAKGENAAHSVYIKVPK</sequence>
<accession>A0AAV7F8L1</accession>
<feature type="chain" id="PRO_5043361425" evidence="1">
    <location>
        <begin position="24"/>
        <end position="435"/>
    </location>
</feature>
<comment type="caution">
    <text evidence="4">The sequence shown here is derived from an EMBL/GenBank/DDBJ whole genome shotgun (WGS) entry which is preliminary data.</text>
</comment>
<keyword evidence="1" id="KW-0732">Signal</keyword>
<reference evidence="4 5" key="1">
    <citation type="submission" date="2021-07" db="EMBL/GenBank/DDBJ databases">
        <title>The Aristolochia fimbriata genome: insights into angiosperm evolution, floral development and chemical biosynthesis.</title>
        <authorList>
            <person name="Jiao Y."/>
        </authorList>
    </citation>
    <scope>NUCLEOTIDE SEQUENCE [LARGE SCALE GENOMIC DNA]</scope>
    <source>
        <strain evidence="4">IBCAS-2021</strain>
        <tissue evidence="4">Leaf</tissue>
    </source>
</reference>
<dbReference type="InterPro" id="IPR035446">
    <property type="entry name" value="SLSG/EP1"/>
</dbReference>
<dbReference type="PROSITE" id="PS50927">
    <property type="entry name" value="BULB_LECTIN"/>
    <property type="match status" value="1"/>
</dbReference>
<protein>
    <submittedName>
        <fullName evidence="4">Uncharacterized protein</fullName>
    </submittedName>
</protein>
<evidence type="ECO:0000259" key="3">
    <source>
        <dbReference type="PROSITE" id="PS50948"/>
    </source>
</evidence>
<dbReference type="Gene3D" id="2.90.10.10">
    <property type="entry name" value="Bulb-type lectin domain"/>
    <property type="match status" value="1"/>
</dbReference>
<proteinExistence type="predicted"/>
<evidence type="ECO:0000259" key="2">
    <source>
        <dbReference type="PROSITE" id="PS50927"/>
    </source>
</evidence>
<dbReference type="InterPro" id="IPR003609">
    <property type="entry name" value="Pan_app"/>
</dbReference>
<evidence type="ECO:0000256" key="1">
    <source>
        <dbReference type="SAM" id="SignalP"/>
    </source>
</evidence>
<gene>
    <name evidence="4" type="ORF">H6P81_001462</name>
</gene>
<keyword evidence="5" id="KW-1185">Reference proteome</keyword>
<dbReference type="PANTHER" id="PTHR32444:SF10">
    <property type="entry name" value="CURCULIN-LIKE (MANNOSE-BINDING) LECTIN FAMILY PROTEIN-RELATED"/>
    <property type="match status" value="1"/>
</dbReference>
<dbReference type="InterPro" id="IPR036426">
    <property type="entry name" value="Bulb-type_lectin_dom_sf"/>
</dbReference>
<dbReference type="PIRSF" id="PIRSF002686">
    <property type="entry name" value="SLG"/>
    <property type="match status" value="1"/>
</dbReference>
<dbReference type="PROSITE" id="PS50948">
    <property type="entry name" value="PAN"/>
    <property type="match status" value="1"/>
</dbReference>
<dbReference type="SMART" id="SM00108">
    <property type="entry name" value="B_lectin"/>
    <property type="match status" value="1"/>
</dbReference>
<dbReference type="SUPFAM" id="SSF57414">
    <property type="entry name" value="Hairpin loop containing domain-like"/>
    <property type="match status" value="1"/>
</dbReference>
<dbReference type="EMBL" id="JAINDJ010000002">
    <property type="protein sequence ID" value="KAG9456954.1"/>
    <property type="molecule type" value="Genomic_DNA"/>
</dbReference>